<comment type="caution">
    <text evidence="2">The sequence shown here is derived from an EMBL/GenBank/DDBJ whole genome shotgun (WGS) entry which is preliminary data.</text>
</comment>
<organism evidence="2 3">
    <name type="scientific">Tuber borchii</name>
    <name type="common">White truffle</name>
    <dbReference type="NCBI Taxonomy" id="42251"/>
    <lineage>
        <taxon>Eukaryota</taxon>
        <taxon>Fungi</taxon>
        <taxon>Dikarya</taxon>
        <taxon>Ascomycota</taxon>
        <taxon>Pezizomycotina</taxon>
        <taxon>Pezizomycetes</taxon>
        <taxon>Pezizales</taxon>
        <taxon>Tuberaceae</taxon>
        <taxon>Tuber</taxon>
    </lineage>
</organism>
<evidence type="ECO:0000256" key="1">
    <source>
        <dbReference type="SAM" id="Phobius"/>
    </source>
</evidence>
<name>A0A2T7A0A4_TUBBO</name>
<protein>
    <submittedName>
        <fullName evidence="2">Uncharacterized protein</fullName>
    </submittedName>
</protein>
<accession>A0A2T7A0A4</accession>
<reference evidence="2 3" key="1">
    <citation type="submission" date="2017-04" db="EMBL/GenBank/DDBJ databases">
        <title>Draft genome sequence of Tuber borchii Vittad., a whitish edible truffle.</title>
        <authorList>
            <consortium name="DOE Joint Genome Institute"/>
            <person name="Murat C."/>
            <person name="Kuo A."/>
            <person name="Barry K.W."/>
            <person name="Clum A."/>
            <person name="Dockter R.B."/>
            <person name="Fauchery L."/>
            <person name="Iotti M."/>
            <person name="Kohler A."/>
            <person name="Labutti K."/>
            <person name="Lindquist E.A."/>
            <person name="Lipzen A."/>
            <person name="Ohm R.A."/>
            <person name="Wang M."/>
            <person name="Grigoriev I.V."/>
            <person name="Zambonelli A."/>
            <person name="Martin F.M."/>
        </authorList>
    </citation>
    <scope>NUCLEOTIDE SEQUENCE [LARGE SCALE GENOMIC DNA]</scope>
    <source>
        <strain evidence="2 3">Tbo3840</strain>
    </source>
</reference>
<keyword evidence="1" id="KW-0812">Transmembrane</keyword>
<keyword evidence="1" id="KW-0472">Membrane</keyword>
<dbReference type="Proteomes" id="UP000244722">
    <property type="component" value="Unassembled WGS sequence"/>
</dbReference>
<feature type="transmembrane region" description="Helical" evidence="1">
    <location>
        <begin position="58"/>
        <end position="77"/>
    </location>
</feature>
<feature type="transmembrane region" description="Helical" evidence="1">
    <location>
        <begin position="106"/>
        <end position="125"/>
    </location>
</feature>
<keyword evidence="1" id="KW-1133">Transmembrane helix</keyword>
<evidence type="ECO:0000313" key="2">
    <source>
        <dbReference type="EMBL" id="PUU81141.1"/>
    </source>
</evidence>
<dbReference type="EMBL" id="NESQ01000049">
    <property type="protein sequence ID" value="PUU81141.1"/>
    <property type="molecule type" value="Genomic_DNA"/>
</dbReference>
<proteinExistence type="predicted"/>
<keyword evidence="3" id="KW-1185">Reference proteome</keyword>
<gene>
    <name evidence="2" type="ORF">B9Z19DRAFT_637989</name>
</gene>
<feature type="transmembrane region" description="Helical" evidence="1">
    <location>
        <begin position="29"/>
        <end position="53"/>
    </location>
</feature>
<evidence type="ECO:0000313" key="3">
    <source>
        <dbReference type="Proteomes" id="UP000244722"/>
    </source>
</evidence>
<dbReference type="AlphaFoldDB" id="A0A2T7A0A4"/>
<sequence length="129" mass="15010">MYTLYLLGSLVLVGWECISSVVTGFRCLVITVFQFLFPFLICSLNFVVTFCFVFLIEFAFWMCISFHLTSFLFFLSAKSIRERIAYSIGLFWGVGLGKMESRKRAVNYLCILVSFFLPCFFYSILRTLL</sequence>